<dbReference type="RefSeq" id="WP_263074627.1">
    <property type="nucleotide sequence ID" value="NZ_JAOUSF010000008.1"/>
</dbReference>
<dbReference type="InterPro" id="IPR005585">
    <property type="entry name" value="DUF327"/>
</dbReference>
<dbReference type="Pfam" id="PF03885">
    <property type="entry name" value="DUF327"/>
    <property type="match status" value="1"/>
</dbReference>
<dbReference type="SUPFAM" id="SSF158397">
    <property type="entry name" value="TM1646-like"/>
    <property type="match status" value="1"/>
</dbReference>
<keyword evidence="2" id="KW-1185">Reference proteome</keyword>
<evidence type="ECO:0000313" key="2">
    <source>
        <dbReference type="Proteomes" id="UP001209318"/>
    </source>
</evidence>
<dbReference type="AlphaFoldDB" id="A0AAE3LS23"/>
<dbReference type="InterPro" id="IPR024042">
    <property type="entry name" value="TM1646-like_dom_sf"/>
</dbReference>
<proteinExistence type="predicted"/>
<dbReference type="Proteomes" id="UP001209318">
    <property type="component" value="Unassembled WGS sequence"/>
</dbReference>
<comment type="caution">
    <text evidence="1">The sequence shown here is derived from an EMBL/GenBank/DDBJ whole genome shotgun (WGS) entry which is preliminary data.</text>
</comment>
<reference evidence="1" key="1">
    <citation type="submission" date="2022-10" db="EMBL/GenBank/DDBJ databases">
        <title>Description of Fervidibacillus gen. nov. in the family Fervidibacillaceae fam. nov. with two species, Fervidibacillus albus sp. nov., and Fervidibacillus halotolerans sp. nov., isolated from tidal flat sediments.</title>
        <authorList>
            <person name="Kwon K.K."/>
            <person name="Yang S.-H."/>
        </authorList>
    </citation>
    <scope>NUCLEOTIDE SEQUENCE</scope>
    <source>
        <strain evidence="1">JCM 19140</strain>
    </source>
</reference>
<dbReference type="Gene3D" id="1.20.120.490">
    <property type="entry name" value="Hypothetical protein TM1646-like domain"/>
    <property type="match status" value="1"/>
</dbReference>
<evidence type="ECO:0000313" key="1">
    <source>
        <dbReference type="EMBL" id="MCU9615309.1"/>
    </source>
</evidence>
<dbReference type="EMBL" id="JAOUSF010000008">
    <property type="protein sequence ID" value="MCU9615309.1"/>
    <property type="molecule type" value="Genomic_DNA"/>
</dbReference>
<gene>
    <name evidence="1" type="ORF">OEV98_17415</name>
</gene>
<protein>
    <submittedName>
        <fullName evidence="1">YaaR family protein</fullName>
    </submittedName>
</protein>
<accession>A0AAE3LS23</accession>
<sequence length="146" mass="16904">MKVNQDYPVKMKQLHQEVKVPSKGNVNFQEIVKNQNEKLQMGQLQQLLVELEKAGDRLARSKNFRDLAKYRGLVQSFLKETIDYGLEMQSNQSWNQFGQNRILKIVQTIDEKLVQLADELLASQEKNMKILALLGEIKGLLINLYT</sequence>
<name>A0AAE3LS23_9BACI</name>
<organism evidence="1 2">
    <name type="scientific">Perspicuibacillus lycopersici</name>
    <dbReference type="NCBI Taxonomy" id="1325689"/>
    <lineage>
        <taxon>Bacteria</taxon>
        <taxon>Bacillati</taxon>
        <taxon>Bacillota</taxon>
        <taxon>Bacilli</taxon>
        <taxon>Bacillales</taxon>
        <taxon>Bacillaceae</taxon>
        <taxon>Perspicuibacillus</taxon>
    </lineage>
</organism>